<evidence type="ECO:0000256" key="1">
    <source>
        <dbReference type="ARBA" id="ARBA00022723"/>
    </source>
</evidence>
<accession>A0A316V3J4</accession>
<dbReference type="PANTHER" id="PTHR46813">
    <property type="entry name" value="GATA TRANSCRIPTION FACTOR 18"/>
    <property type="match status" value="1"/>
</dbReference>
<proteinExistence type="inferred from homology"/>
<protein>
    <recommendedName>
        <fullName evidence="14">GATA-type domain-containing protein</fullName>
    </recommendedName>
</protein>
<feature type="region of interest" description="Disordered" evidence="9">
    <location>
        <begin position="648"/>
        <end position="685"/>
    </location>
</feature>
<dbReference type="OrthoDB" id="2162994at2759"/>
<dbReference type="RefSeq" id="XP_025352324.1">
    <property type="nucleotide sequence ID" value="XM_025501163.1"/>
</dbReference>
<dbReference type="Gene3D" id="3.30.450.20">
    <property type="entry name" value="PAS domain"/>
    <property type="match status" value="1"/>
</dbReference>
<name>A0A316V3J4_9BASI</name>
<evidence type="ECO:0000256" key="6">
    <source>
        <dbReference type="ARBA" id="ARBA00023163"/>
    </source>
</evidence>
<evidence type="ECO:0000259" key="11">
    <source>
        <dbReference type="PROSITE" id="PS50114"/>
    </source>
</evidence>
<dbReference type="CDD" id="cd00202">
    <property type="entry name" value="ZnF_GATA"/>
    <property type="match status" value="1"/>
</dbReference>
<dbReference type="PROSITE" id="PS50112">
    <property type="entry name" value="PAS"/>
    <property type="match status" value="1"/>
</dbReference>
<evidence type="ECO:0000256" key="8">
    <source>
        <dbReference type="PROSITE-ProRule" id="PRU00094"/>
    </source>
</evidence>
<keyword evidence="6" id="KW-0804">Transcription</keyword>
<dbReference type="PANTHER" id="PTHR46813:SF16">
    <property type="entry name" value="GATA TRANSCRIPTION FACTOR 18"/>
    <property type="match status" value="1"/>
</dbReference>
<keyword evidence="13" id="KW-1185">Reference proteome</keyword>
<dbReference type="GO" id="GO:0006355">
    <property type="term" value="P:regulation of DNA-templated transcription"/>
    <property type="evidence" value="ECO:0007669"/>
    <property type="project" value="InterPro"/>
</dbReference>
<dbReference type="AlphaFoldDB" id="A0A316V3J4"/>
<dbReference type="EMBL" id="KZ819606">
    <property type="protein sequence ID" value="PWN32022.1"/>
    <property type="molecule type" value="Genomic_DNA"/>
</dbReference>
<feature type="domain" description="PAS" evidence="10">
    <location>
        <begin position="155"/>
        <end position="202"/>
    </location>
</feature>
<dbReference type="SUPFAM" id="SSF57716">
    <property type="entry name" value="Glucocorticoid receptor-like (DNA-binding domain)"/>
    <property type="match status" value="1"/>
</dbReference>
<dbReference type="InterPro" id="IPR000679">
    <property type="entry name" value="Znf_GATA"/>
</dbReference>
<dbReference type="Gene3D" id="3.30.50.10">
    <property type="entry name" value="Erythroid Transcription Factor GATA-1, subunit A"/>
    <property type="match status" value="1"/>
</dbReference>
<keyword evidence="4" id="KW-0805">Transcription regulation</keyword>
<feature type="region of interest" description="Disordered" evidence="9">
    <location>
        <begin position="438"/>
        <end position="459"/>
    </location>
</feature>
<evidence type="ECO:0000313" key="12">
    <source>
        <dbReference type="EMBL" id="PWN32022.1"/>
    </source>
</evidence>
<keyword evidence="5" id="KW-0238">DNA-binding</keyword>
<dbReference type="InParanoid" id="A0A316V3J4"/>
<dbReference type="GO" id="GO:0043565">
    <property type="term" value="F:sequence-specific DNA binding"/>
    <property type="evidence" value="ECO:0007669"/>
    <property type="project" value="InterPro"/>
</dbReference>
<reference evidence="12 13" key="1">
    <citation type="journal article" date="2018" name="Mol. Biol. Evol.">
        <title>Broad Genomic Sampling Reveals a Smut Pathogenic Ancestry of the Fungal Clade Ustilaginomycotina.</title>
        <authorList>
            <person name="Kijpornyongpan T."/>
            <person name="Mondo S.J."/>
            <person name="Barry K."/>
            <person name="Sandor L."/>
            <person name="Lee J."/>
            <person name="Lipzen A."/>
            <person name="Pangilinan J."/>
            <person name="LaButti K."/>
            <person name="Hainaut M."/>
            <person name="Henrissat B."/>
            <person name="Grigoriev I.V."/>
            <person name="Spatafora J.W."/>
            <person name="Aime M.C."/>
        </authorList>
    </citation>
    <scope>NUCLEOTIDE SEQUENCE [LARGE SCALE GENOMIC DNA]</scope>
    <source>
        <strain evidence="12 13">MCA 3882</strain>
    </source>
</reference>
<dbReference type="PROSITE" id="PS50114">
    <property type="entry name" value="GATA_ZN_FINGER_2"/>
    <property type="match status" value="1"/>
</dbReference>
<organism evidence="12 13">
    <name type="scientific">Meira miltonrushii</name>
    <dbReference type="NCBI Taxonomy" id="1280837"/>
    <lineage>
        <taxon>Eukaryota</taxon>
        <taxon>Fungi</taxon>
        <taxon>Dikarya</taxon>
        <taxon>Basidiomycota</taxon>
        <taxon>Ustilaginomycotina</taxon>
        <taxon>Exobasidiomycetes</taxon>
        <taxon>Exobasidiales</taxon>
        <taxon>Brachybasidiaceae</taxon>
        <taxon>Meira</taxon>
    </lineage>
</organism>
<evidence type="ECO:0000256" key="9">
    <source>
        <dbReference type="SAM" id="MobiDB-lite"/>
    </source>
</evidence>
<gene>
    <name evidence="12" type="ORF">FA14DRAFT_181941</name>
</gene>
<sequence>MGSRKPEWKRQRSASMFDNSQLANVQSTQQGNEIFDSNFPLSQTSINALFSTDTGFNTFPSTSAQYTSFVQPMQNYMQQQSNSQQQQQQAQPQIAKPYHSIISPFPLELDKRYTNQEKIDILGKRKGKQKNPSENVQCFWALLSIRPKDFSNFAFLHLDPTLEESLGRSFEQLIGTSVLDMIHPNDANMIRFNILQYASEKGNKGKMVRCTMKSARSMGKYVSSSSQDEVRMESYSFDQLTDVRMELIGDEMILCFFHAVEDRSRRGDDRLANLCETSLDSFNDQWCQSLWQHVFSKRMVEQSMVERLHNGHPIKVFQILSNVSKPSMLFSWPPPRLFDSMIDESNKSDTETYRDGSYFADVFARSAFETDFREEDIGLSQHMNACNKRHLKATTITADGLRIEFEILVIPRGDIRFAVFSIFKAEYVTEEVAQSAFRQPQQPSFATTTSDQNQQSPAQSFYPQLQLNQTLPTTIPSFQSMPAASNPYFVQMSQMFYNMPSARMIDNADLSEYGRRSSLQVDPITSQPSASMANNTFLQSNQSRDEQSQHVDLSGYRGRRQDIMPSSHPVQRPRHQSISYFESPGKKCLTCGTSKSPEWRKGPDGNKSLCNACGLRFSRNASRVKKKEEKARNAAEVAANGGVIPVHLRRKFEAERDRKKISIQKPSQSTSQQQTQSQSQQPTQMDLAGLSAFANISPELDIQIPSSMLASSSRLDSGLTESTSSIEDFMTDYEMDIKDEFGSSS</sequence>
<dbReference type="GeneID" id="37022944"/>
<feature type="compositionally biased region" description="Basic and acidic residues" evidence="9">
    <location>
        <begin position="651"/>
        <end position="660"/>
    </location>
</feature>
<comment type="similarity">
    <text evidence="7">Belongs to the type IV zinc-finger family. Class B subfamily.</text>
</comment>
<evidence type="ECO:0008006" key="14">
    <source>
        <dbReference type="Google" id="ProtNLM"/>
    </source>
</evidence>
<feature type="domain" description="GATA-type" evidence="11">
    <location>
        <begin position="582"/>
        <end position="615"/>
    </location>
</feature>
<evidence type="ECO:0000256" key="3">
    <source>
        <dbReference type="ARBA" id="ARBA00022833"/>
    </source>
</evidence>
<evidence type="ECO:0000256" key="7">
    <source>
        <dbReference type="ARBA" id="ARBA00024019"/>
    </source>
</evidence>
<dbReference type="InterPro" id="IPR013088">
    <property type="entry name" value="Znf_NHR/GATA"/>
</dbReference>
<dbReference type="Pfam" id="PF00320">
    <property type="entry name" value="GATA"/>
    <property type="match status" value="1"/>
</dbReference>
<keyword evidence="1" id="KW-0479">Metal-binding</keyword>
<keyword evidence="3" id="KW-0862">Zinc</keyword>
<feature type="compositionally biased region" description="Low complexity" evidence="9">
    <location>
        <begin position="663"/>
        <end position="684"/>
    </location>
</feature>
<dbReference type="GO" id="GO:0008270">
    <property type="term" value="F:zinc ion binding"/>
    <property type="evidence" value="ECO:0007669"/>
    <property type="project" value="UniProtKB-KW"/>
</dbReference>
<dbReference type="Proteomes" id="UP000245771">
    <property type="component" value="Unassembled WGS sequence"/>
</dbReference>
<evidence type="ECO:0000313" key="13">
    <source>
        <dbReference type="Proteomes" id="UP000245771"/>
    </source>
</evidence>
<dbReference type="PROSITE" id="PS00344">
    <property type="entry name" value="GATA_ZN_FINGER_1"/>
    <property type="match status" value="1"/>
</dbReference>
<dbReference type="SUPFAM" id="SSF55785">
    <property type="entry name" value="PYP-like sensor domain (PAS domain)"/>
    <property type="match status" value="1"/>
</dbReference>
<dbReference type="InterPro" id="IPR000014">
    <property type="entry name" value="PAS"/>
</dbReference>
<evidence type="ECO:0000256" key="2">
    <source>
        <dbReference type="ARBA" id="ARBA00022771"/>
    </source>
</evidence>
<dbReference type="InterPro" id="IPR035965">
    <property type="entry name" value="PAS-like_dom_sf"/>
</dbReference>
<evidence type="ECO:0000259" key="10">
    <source>
        <dbReference type="PROSITE" id="PS50112"/>
    </source>
</evidence>
<keyword evidence="2 8" id="KW-0863">Zinc-finger</keyword>
<dbReference type="STRING" id="1280837.A0A316V3J4"/>
<evidence type="ECO:0000256" key="4">
    <source>
        <dbReference type="ARBA" id="ARBA00023015"/>
    </source>
</evidence>
<dbReference type="SMART" id="SM00401">
    <property type="entry name" value="ZnF_GATA"/>
    <property type="match status" value="1"/>
</dbReference>
<evidence type="ECO:0000256" key="5">
    <source>
        <dbReference type="ARBA" id="ARBA00023125"/>
    </source>
</evidence>